<dbReference type="RefSeq" id="XP_018185566.1">
    <property type="nucleotide sequence ID" value="XM_018335593.1"/>
</dbReference>
<protein>
    <submittedName>
        <fullName evidence="2">Uncharacterized protein</fullName>
    </submittedName>
</protein>
<feature type="compositionally biased region" description="Low complexity" evidence="1">
    <location>
        <begin position="47"/>
        <end position="63"/>
    </location>
</feature>
<evidence type="ECO:0000313" key="3">
    <source>
        <dbReference type="Proteomes" id="UP000076632"/>
    </source>
</evidence>
<reference evidence="2 3" key="1">
    <citation type="journal article" date="2016" name="Fungal Biol.">
        <title>The genome of Xylona heveae provides a window into fungal endophytism.</title>
        <authorList>
            <person name="Gazis R."/>
            <person name="Kuo A."/>
            <person name="Riley R."/>
            <person name="LaButti K."/>
            <person name="Lipzen A."/>
            <person name="Lin J."/>
            <person name="Amirebrahimi M."/>
            <person name="Hesse C.N."/>
            <person name="Spatafora J.W."/>
            <person name="Henrissat B."/>
            <person name="Hainaut M."/>
            <person name="Grigoriev I.V."/>
            <person name="Hibbett D.S."/>
        </authorList>
    </citation>
    <scope>NUCLEOTIDE SEQUENCE [LARGE SCALE GENOMIC DNA]</scope>
    <source>
        <strain evidence="2 3">TC161</strain>
    </source>
</reference>
<dbReference type="Proteomes" id="UP000076632">
    <property type="component" value="Unassembled WGS sequence"/>
</dbReference>
<proteinExistence type="predicted"/>
<dbReference type="EMBL" id="KV407464">
    <property type="protein sequence ID" value="KZF20011.1"/>
    <property type="molecule type" value="Genomic_DNA"/>
</dbReference>
<evidence type="ECO:0000313" key="2">
    <source>
        <dbReference type="EMBL" id="KZF20011.1"/>
    </source>
</evidence>
<feature type="compositionally biased region" description="Polar residues" evidence="1">
    <location>
        <begin position="72"/>
        <end position="92"/>
    </location>
</feature>
<dbReference type="STRING" id="1328760.A0A165A6A4"/>
<name>A0A165A6A4_XYLHT</name>
<gene>
    <name evidence="2" type="ORF">L228DRAFT_273338</name>
</gene>
<dbReference type="InParanoid" id="A0A165A6A4"/>
<accession>A0A165A6A4</accession>
<keyword evidence="3" id="KW-1185">Reference proteome</keyword>
<sequence>MLQRHLPPSNQLPANSAQLQAYINDASDSRLASLIALPTRFPRGGQPPLSSSSAQSCPRPSSSLHVSDHSHTLLSSTDSRNVPSLALSSSSCPRAFPSGGGTSAAGAGSHTHTTIPLRTSRPTSTSTSSTISTRRASEVRGNLILEEADDGTLISDHLTPLQCPFFFLACRATFVHFDDWMKHSLDHFGADVLPPRRNICCICDVTFDGPDGLRSWEARMKHIELVHYRHGDDVSMARPDFALFAYLRDNNLITADRYTELCRPTESEAPDFIEEQLRARPEPEGSDVRRQRERGMWRVVQDGGQRERQRVDRQRFARFNY</sequence>
<evidence type="ECO:0000256" key="1">
    <source>
        <dbReference type="SAM" id="MobiDB-lite"/>
    </source>
</evidence>
<organism evidence="2 3">
    <name type="scientific">Xylona heveae (strain CBS 132557 / TC161)</name>
    <dbReference type="NCBI Taxonomy" id="1328760"/>
    <lineage>
        <taxon>Eukaryota</taxon>
        <taxon>Fungi</taxon>
        <taxon>Dikarya</taxon>
        <taxon>Ascomycota</taxon>
        <taxon>Pezizomycotina</taxon>
        <taxon>Xylonomycetes</taxon>
        <taxon>Xylonales</taxon>
        <taxon>Xylonaceae</taxon>
        <taxon>Xylona</taxon>
    </lineage>
</organism>
<dbReference type="GeneID" id="28900730"/>
<dbReference type="OrthoDB" id="409136at2759"/>
<dbReference type="AlphaFoldDB" id="A0A165A6A4"/>
<feature type="compositionally biased region" description="Low complexity" evidence="1">
    <location>
        <begin position="104"/>
        <end position="134"/>
    </location>
</feature>
<feature type="region of interest" description="Disordered" evidence="1">
    <location>
        <begin position="42"/>
        <end position="134"/>
    </location>
</feature>